<dbReference type="Gene3D" id="3.40.50.200">
    <property type="entry name" value="Peptidase S8/S53 domain"/>
    <property type="match status" value="1"/>
</dbReference>
<dbReference type="InterPro" id="IPR015500">
    <property type="entry name" value="Peptidase_S8_subtilisin-rel"/>
</dbReference>
<dbReference type="Pfam" id="PF00082">
    <property type="entry name" value="Peptidase_S8"/>
    <property type="match status" value="2"/>
</dbReference>
<protein>
    <recommendedName>
        <fullName evidence="6">Peptidase S8/S53 domain-containing protein</fullName>
    </recommendedName>
</protein>
<keyword evidence="2 5" id="KW-0645">Protease</keyword>
<dbReference type="InterPro" id="IPR000209">
    <property type="entry name" value="Peptidase_S8/S53_dom"/>
</dbReference>
<dbReference type="RefSeq" id="WP_343938268.1">
    <property type="nucleotide sequence ID" value="NZ_BAAABU010000023.1"/>
</dbReference>
<dbReference type="PRINTS" id="PR00723">
    <property type="entry name" value="SUBTILISIN"/>
</dbReference>
<dbReference type="PROSITE" id="PS00137">
    <property type="entry name" value="SUBTILASE_HIS"/>
    <property type="match status" value="1"/>
</dbReference>
<dbReference type="PROSITE" id="PS51892">
    <property type="entry name" value="SUBTILASE"/>
    <property type="match status" value="1"/>
</dbReference>
<keyword evidence="4 5" id="KW-0720">Serine protease</keyword>
<name>A0ABP3EBD8_9PSEU</name>
<reference evidence="8" key="1">
    <citation type="journal article" date="2019" name="Int. J. Syst. Evol. Microbiol.">
        <title>The Global Catalogue of Microorganisms (GCM) 10K type strain sequencing project: providing services to taxonomists for standard genome sequencing and annotation.</title>
        <authorList>
            <consortium name="The Broad Institute Genomics Platform"/>
            <consortium name="The Broad Institute Genome Sequencing Center for Infectious Disease"/>
            <person name="Wu L."/>
            <person name="Ma J."/>
        </authorList>
    </citation>
    <scope>NUCLEOTIDE SEQUENCE [LARGE SCALE GENOMIC DNA]</scope>
    <source>
        <strain evidence="8">JCM 3380</strain>
    </source>
</reference>
<dbReference type="Proteomes" id="UP001500416">
    <property type="component" value="Unassembled WGS sequence"/>
</dbReference>
<sequence length="595" mass="62740">MEPRRDTVLDARLRGAAAFAGSDLPVEESLGARALGRETAPRRTTVKLLVRSAELATAEEWIEAAGGRVVSTPPDPGSSGQVVVLAGVPVSALSELDGQPWLLRAEAPKEMFTRMDRARGPVTGVDAVQAAQGDLTGAGVLLAVVDTGVDWAHPDFRHDDGTTRLERFVHAHVPEGTEESRFDVFDAGAIDKALNGGPAIPTGDPGGHGTHCASIAAGNGRGTADRRYRGVAPEASLMGVRAEPLLDVHIIEGIRQAFDLAGDRPAVVSLSLGGHFGAHDGTSAIENEIARATGPGRIVVVAAGNEGDDGVHADGRLAVGEDLTFTVRVPDTGLVFCDVWIPRGDRVDVFVESPSGTRFEPNNGETSTPDGIFVADFVENPVNREQNLTFLMINGTVDDRWTIRVTPLSVVHGEVHAWAGSVDGGRLMFPGAPVEGYSIGMPATEERAIAVGSLISRNRFEGPQGDSTLPGLTVDAVSSFSSQGPTRIGVRKPDVVAPGQVVTAALSAGSEMAANPRLAGRLHPSGKYVTIQGTSMATPFVAGIVALMLQREPRLTPEEVQQRLRITARRDATTGPVWNPRYGWGKLDAEALFRT</sequence>
<accession>A0ABP3EBD8</accession>
<evidence type="ECO:0000256" key="3">
    <source>
        <dbReference type="ARBA" id="ARBA00022801"/>
    </source>
</evidence>
<feature type="active site" description="Charge relay system" evidence="5">
    <location>
        <position position="208"/>
    </location>
</feature>
<evidence type="ECO:0000256" key="2">
    <source>
        <dbReference type="ARBA" id="ARBA00022670"/>
    </source>
</evidence>
<evidence type="ECO:0000256" key="4">
    <source>
        <dbReference type="ARBA" id="ARBA00022825"/>
    </source>
</evidence>
<keyword evidence="8" id="KW-1185">Reference proteome</keyword>
<dbReference type="EMBL" id="BAAABU010000023">
    <property type="protein sequence ID" value="GAA0255603.1"/>
    <property type="molecule type" value="Genomic_DNA"/>
</dbReference>
<dbReference type="SUPFAM" id="SSF52743">
    <property type="entry name" value="Subtilisin-like"/>
    <property type="match status" value="1"/>
</dbReference>
<keyword evidence="3 5" id="KW-0378">Hydrolase</keyword>
<dbReference type="Gene3D" id="2.60.120.1290">
    <property type="match status" value="1"/>
</dbReference>
<evidence type="ECO:0000313" key="7">
    <source>
        <dbReference type="EMBL" id="GAA0255603.1"/>
    </source>
</evidence>
<feature type="domain" description="Peptidase S8/S53" evidence="6">
    <location>
        <begin position="436"/>
        <end position="585"/>
    </location>
</feature>
<comment type="caution">
    <text evidence="7">The sequence shown here is derived from an EMBL/GenBank/DDBJ whole genome shotgun (WGS) entry which is preliminary data.</text>
</comment>
<dbReference type="InterPro" id="IPR050131">
    <property type="entry name" value="Peptidase_S8_subtilisin-like"/>
</dbReference>
<feature type="domain" description="Peptidase S8/S53" evidence="6">
    <location>
        <begin position="137"/>
        <end position="307"/>
    </location>
</feature>
<dbReference type="PANTHER" id="PTHR43806:SF11">
    <property type="entry name" value="CEREVISIN-RELATED"/>
    <property type="match status" value="1"/>
</dbReference>
<evidence type="ECO:0000256" key="1">
    <source>
        <dbReference type="ARBA" id="ARBA00011073"/>
    </source>
</evidence>
<feature type="active site" description="Charge relay system" evidence="5">
    <location>
        <position position="535"/>
    </location>
</feature>
<evidence type="ECO:0000259" key="6">
    <source>
        <dbReference type="Pfam" id="PF00082"/>
    </source>
</evidence>
<evidence type="ECO:0000256" key="5">
    <source>
        <dbReference type="PROSITE-ProRule" id="PRU01240"/>
    </source>
</evidence>
<evidence type="ECO:0000313" key="8">
    <source>
        <dbReference type="Proteomes" id="UP001500416"/>
    </source>
</evidence>
<comment type="similarity">
    <text evidence="1 5">Belongs to the peptidase S8 family.</text>
</comment>
<feature type="active site" description="Charge relay system" evidence="5">
    <location>
        <position position="146"/>
    </location>
</feature>
<dbReference type="PROSITE" id="PS00138">
    <property type="entry name" value="SUBTILASE_SER"/>
    <property type="match status" value="1"/>
</dbReference>
<dbReference type="InterPro" id="IPR036852">
    <property type="entry name" value="Peptidase_S8/S53_dom_sf"/>
</dbReference>
<organism evidence="7 8">
    <name type="scientific">Saccharothrix mutabilis subsp. mutabilis</name>
    <dbReference type="NCBI Taxonomy" id="66855"/>
    <lineage>
        <taxon>Bacteria</taxon>
        <taxon>Bacillati</taxon>
        <taxon>Actinomycetota</taxon>
        <taxon>Actinomycetes</taxon>
        <taxon>Pseudonocardiales</taxon>
        <taxon>Pseudonocardiaceae</taxon>
        <taxon>Saccharothrix</taxon>
    </lineage>
</organism>
<proteinExistence type="inferred from homology"/>
<gene>
    <name evidence="7" type="ORF">GCM10010492_65590</name>
</gene>
<dbReference type="InterPro" id="IPR022398">
    <property type="entry name" value="Peptidase_S8_His-AS"/>
</dbReference>
<dbReference type="InterPro" id="IPR023828">
    <property type="entry name" value="Peptidase_S8_Ser-AS"/>
</dbReference>
<dbReference type="PANTHER" id="PTHR43806">
    <property type="entry name" value="PEPTIDASE S8"/>
    <property type="match status" value="1"/>
</dbReference>